<feature type="transmembrane region" description="Helical" evidence="1">
    <location>
        <begin position="79"/>
        <end position="103"/>
    </location>
</feature>
<protein>
    <recommendedName>
        <fullName evidence="4">Oligosaccharide repeat unit polymerase</fullName>
    </recommendedName>
</protein>
<evidence type="ECO:0000313" key="2">
    <source>
        <dbReference type="EMBL" id="ERI74879.1"/>
    </source>
</evidence>
<comment type="caution">
    <text evidence="2">The sequence shown here is derived from an EMBL/GenBank/DDBJ whole genome shotgun (WGS) entry which is preliminary data.</text>
</comment>
<feature type="transmembrane region" description="Helical" evidence="1">
    <location>
        <begin position="21"/>
        <end position="39"/>
    </location>
</feature>
<feature type="transmembrane region" description="Helical" evidence="1">
    <location>
        <begin position="411"/>
        <end position="429"/>
    </location>
</feature>
<dbReference type="AlphaFoldDB" id="A0ABC9TUH7"/>
<feature type="transmembrane region" description="Helical" evidence="1">
    <location>
        <begin position="240"/>
        <end position="259"/>
    </location>
</feature>
<keyword evidence="1" id="KW-0472">Membrane</keyword>
<gene>
    <name evidence="2" type="ORF">CLOSYM_03578</name>
</gene>
<name>A0ABC9TUH7_CLOSY</name>
<reference evidence="2 3" key="1">
    <citation type="submission" date="2013-07" db="EMBL/GenBank/DDBJ databases">
        <authorList>
            <person name="Weinstock G."/>
            <person name="Sodergren E."/>
            <person name="Wylie T."/>
            <person name="Fulton L."/>
            <person name="Fulton R."/>
            <person name="Fronick C."/>
            <person name="O'Laughlin M."/>
            <person name="Godfrey J."/>
            <person name="Miner T."/>
            <person name="Herter B."/>
            <person name="Appelbaum E."/>
            <person name="Cordes M."/>
            <person name="Lek S."/>
            <person name="Wollam A."/>
            <person name="Pepin K.H."/>
            <person name="Palsikar V.B."/>
            <person name="Mitreva M."/>
            <person name="Wilson R.K."/>
        </authorList>
    </citation>
    <scope>NUCLEOTIDE SEQUENCE [LARGE SCALE GENOMIC DNA]</scope>
    <source>
        <strain evidence="2 3">ATCC 14940</strain>
    </source>
</reference>
<evidence type="ECO:0008006" key="4">
    <source>
        <dbReference type="Google" id="ProtNLM"/>
    </source>
</evidence>
<evidence type="ECO:0000313" key="3">
    <source>
        <dbReference type="Proteomes" id="UP000016491"/>
    </source>
</evidence>
<keyword evidence="1" id="KW-1133">Transmembrane helix</keyword>
<accession>A0ABC9TUH7</accession>
<feature type="transmembrane region" description="Helical" evidence="1">
    <location>
        <begin position="384"/>
        <end position="405"/>
    </location>
</feature>
<proteinExistence type="predicted"/>
<organism evidence="2 3">
    <name type="scientific">[Clostridium] symbiosum ATCC 14940</name>
    <dbReference type="NCBI Taxonomy" id="411472"/>
    <lineage>
        <taxon>Bacteria</taxon>
        <taxon>Bacillati</taxon>
        <taxon>Bacillota</taxon>
        <taxon>Clostridia</taxon>
        <taxon>Lachnospirales</taxon>
        <taxon>Lachnospiraceae</taxon>
        <taxon>Otoolea</taxon>
    </lineage>
</organism>
<sequence>MKSMTVYALCYAAAWLFAKSGHFYLSGAGLIGAALYLYLMDYKRTENMLNLRGLFSLSWVGGQGLACLKLSRLGADWPAMTWLCFLAAFAGFYAVFWFLEHYIGTERVSPMRFNAFGNYEQSVFFCACGLTAVSVGCFLIEAAALGYVPLFVRGVPHAYSAFHLTGIHYFTVSSVLVPSLCVIYYCINRGRNRAGSAIIAVLGLIALAIPILCVSRFQLIFAVILAVLTYIQMDSRLNLLYAVFALAALVLLYLLLTVARSHDVTYLNAVFEMKNGNMPIFITQPYMYVANNYDNFNCLVEELGSHSWGLKMLAPLWTLSGLKFKFPGLVNFPYFVNKEELTTLTVFYDAYYDFGIIGVLGLSCILGALAFYMMQAMKKVRNPIMYLFYSQIAIYMMLSFFTTWFSNPTTWFYLAVTGAAAFAVSRRWGTIK</sequence>
<feature type="transmembrane region" description="Helical" evidence="1">
    <location>
        <begin position="167"/>
        <end position="187"/>
    </location>
</feature>
<feature type="transmembrane region" description="Helical" evidence="1">
    <location>
        <begin position="194"/>
        <end position="211"/>
    </location>
</feature>
<dbReference type="EMBL" id="AWSU01000278">
    <property type="protein sequence ID" value="ERI74879.1"/>
    <property type="molecule type" value="Genomic_DNA"/>
</dbReference>
<feature type="transmembrane region" description="Helical" evidence="1">
    <location>
        <begin position="123"/>
        <end position="147"/>
    </location>
</feature>
<dbReference type="Proteomes" id="UP000016491">
    <property type="component" value="Unassembled WGS sequence"/>
</dbReference>
<dbReference type="NCBIfam" id="TIGR04370">
    <property type="entry name" value="glyco_rpt_poly"/>
    <property type="match status" value="1"/>
</dbReference>
<feature type="transmembrane region" description="Helical" evidence="1">
    <location>
        <begin position="350"/>
        <end position="372"/>
    </location>
</feature>
<evidence type="ECO:0000256" key="1">
    <source>
        <dbReference type="SAM" id="Phobius"/>
    </source>
</evidence>
<keyword evidence="1" id="KW-0812">Transmembrane</keyword>